<feature type="region of interest" description="Disordered" evidence="2">
    <location>
        <begin position="44"/>
        <end position="70"/>
    </location>
</feature>
<organism evidence="3 5">
    <name type="scientific">Legionella micdadei</name>
    <name type="common">Tatlockia micdadei</name>
    <dbReference type="NCBI Taxonomy" id="451"/>
    <lineage>
        <taxon>Bacteria</taxon>
        <taxon>Pseudomonadati</taxon>
        <taxon>Pseudomonadota</taxon>
        <taxon>Gammaproteobacteria</taxon>
        <taxon>Legionellales</taxon>
        <taxon>Legionellaceae</taxon>
        <taxon>Legionella</taxon>
    </lineage>
</organism>
<feature type="compositionally biased region" description="Polar residues" evidence="2">
    <location>
        <begin position="190"/>
        <end position="214"/>
    </location>
</feature>
<proteinExistence type="predicted"/>
<keyword evidence="1" id="KW-0175">Coiled coil</keyword>
<evidence type="ECO:0000256" key="1">
    <source>
        <dbReference type="SAM" id="Coils"/>
    </source>
</evidence>
<dbReference type="PATRIC" id="fig|451.8.peg.1966"/>
<reference evidence="3" key="2">
    <citation type="submission" date="2014-09" db="EMBL/GenBank/DDBJ databases">
        <authorList>
            <person name="GOMEZ-VALERO Laura"/>
        </authorList>
    </citation>
    <scope>NUCLEOTIDE SEQUENCE</scope>
    <source>
        <strain evidence="3">ATCC33218</strain>
    </source>
</reference>
<feature type="compositionally biased region" description="Polar residues" evidence="2">
    <location>
        <begin position="1"/>
        <end position="13"/>
    </location>
</feature>
<dbReference type="EMBL" id="LN614830">
    <property type="protein sequence ID" value="CEG60960.1"/>
    <property type="molecule type" value="Genomic_DNA"/>
</dbReference>
<dbReference type="EMBL" id="FMVN01000014">
    <property type="protein sequence ID" value="SCY69551.1"/>
    <property type="molecule type" value="Genomic_DNA"/>
</dbReference>
<name>A0A098GG47_LEGMI</name>
<feature type="region of interest" description="Disordered" evidence="2">
    <location>
        <begin position="1"/>
        <end position="20"/>
    </location>
</feature>
<evidence type="ECO:0000313" key="3">
    <source>
        <dbReference type="EMBL" id="CEG60960.1"/>
    </source>
</evidence>
<reference evidence="5" key="1">
    <citation type="submission" date="2014-09" db="EMBL/GenBank/DDBJ databases">
        <authorList>
            <person name="Gomez-Valero L."/>
        </authorList>
    </citation>
    <scope>NUCLEOTIDE SEQUENCE [LARGE SCALE GENOMIC DNA]</scope>
    <source>
        <strain evidence="5">ATCC33218</strain>
    </source>
</reference>
<evidence type="ECO:0000256" key="2">
    <source>
        <dbReference type="SAM" id="MobiDB-lite"/>
    </source>
</evidence>
<gene>
    <name evidence="3" type="ORF">LMI_1664</name>
    <name evidence="4" type="ORF">SAMN02982997_02531</name>
</gene>
<protein>
    <submittedName>
        <fullName evidence="3">Uncharacterized protein</fullName>
    </submittedName>
</protein>
<keyword evidence="6" id="KW-1185">Reference proteome</keyword>
<evidence type="ECO:0000313" key="4">
    <source>
        <dbReference type="EMBL" id="SCY69551.1"/>
    </source>
</evidence>
<feature type="compositionally biased region" description="Low complexity" evidence="2">
    <location>
        <begin position="52"/>
        <end position="61"/>
    </location>
</feature>
<accession>A0A098GG47</accession>
<dbReference type="Proteomes" id="UP000182998">
    <property type="component" value="Unassembled WGS sequence"/>
</dbReference>
<evidence type="ECO:0000313" key="6">
    <source>
        <dbReference type="Proteomes" id="UP000182998"/>
    </source>
</evidence>
<dbReference type="AlphaFoldDB" id="A0A098GG47"/>
<evidence type="ECO:0000313" key="5">
    <source>
        <dbReference type="Proteomes" id="UP000032414"/>
    </source>
</evidence>
<feature type="region of interest" description="Disordered" evidence="2">
    <location>
        <begin position="190"/>
        <end position="231"/>
    </location>
</feature>
<reference evidence="4 6" key="3">
    <citation type="submission" date="2016-10" db="EMBL/GenBank/DDBJ databases">
        <authorList>
            <person name="Varghese N."/>
            <person name="Submissions S."/>
        </authorList>
    </citation>
    <scope>NUCLEOTIDE SEQUENCE [LARGE SCALE GENOMIC DNA]</scope>
    <source>
        <strain evidence="4 6">ATCC 33218</strain>
    </source>
</reference>
<dbReference type="RefSeq" id="WP_045099286.1">
    <property type="nucleotide sequence ID" value="NZ_FMVN01000014.1"/>
</dbReference>
<sequence length="231" mass="26556">MDNSVMDNASDMNQPPVEPVVQQQAERLFKQSELNEIVGRAKHEAVESFKRQQQQVQQPQQAANSQRYLSEEDIKRVAAEELSRQKSEWEKESLERAYAEAAQRIVDTYKQKIATGKDKYQDFDTVTNSVDMRYYPNVVQLLAEYVDNASDVLYDLAKNRSKLYQLESACQHNPQDAIYEMKRLSESIKSNETASQIKHANTPLSQQRPSNTGMDSGLPLSVRDYKRKYPG</sequence>
<dbReference type="Proteomes" id="UP000032414">
    <property type="component" value="Chromosome I"/>
</dbReference>
<dbReference type="HOGENOM" id="CLU_1199322_0_0_6"/>
<dbReference type="KEGG" id="tmc:LMI_1664"/>
<feature type="coiled-coil region" evidence="1">
    <location>
        <begin position="84"/>
        <end position="111"/>
    </location>
</feature>